<dbReference type="AlphaFoldDB" id="A0A6G0X095"/>
<reference evidence="2 3" key="1">
    <citation type="submission" date="2019-07" db="EMBL/GenBank/DDBJ databases">
        <title>Genomics analysis of Aphanomyces spp. identifies a new class of oomycete effector associated with host adaptation.</title>
        <authorList>
            <person name="Gaulin E."/>
        </authorList>
    </citation>
    <scope>NUCLEOTIDE SEQUENCE [LARGE SCALE GENOMIC DNA]</scope>
    <source>
        <strain evidence="2 3">ATCC 201684</strain>
    </source>
</reference>
<feature type="region of interest" description="Disordered" evidence="1">
    <location>
        <begin position="166"/>
        <end position="187"/>
    </location>
</feature>
<organism evidence="2 3">
    <name type="scientific">Aphanomyces euteiches</name>
    <dbReference type="NCBI Taxonomy" id="100861"/>
    <lineage>
        <taxon>Eukaryota</taxon>
        <taxon>Sar</taxon>
        <taxon>Stramenopiles</taxon>
        <taxon>Oomycota</taxon>
        <taxon>Saprolegniomycetes</taxon>
        <taxon>Saprolegniales</taxon>
        <taxon>Verrucalvaceae</taxon>
        <taxon>Aphanomyces</taxon>
    </lineage>
</organism>
<name>A0A6G0X095_9STRA</name>
<keyword evidence="3" id="KW-1185">Reference proteome</keyword>
<sequence length="688" mass="76822">MAFFEAASDTFQWSPELHSPLPFPGSLLAARYVDDLNTGLNSLFAVFRLSTTSIALVHIDADEDVIDVEDCEFTHTLPATWYDEALVVELLDGPRVWLSCPARSESQLLGLHEDSLQVLQATIPQPNNFISAQIVSTDVVDPTAPPHATHILVHEMEEQSNRWRTFPLSHPSSARKQPKSSPMEPPKQYLPVHMDVACVHIFQDDERHPSRFLVGTTAPSLAEIVHNCLVASIQLPGPPVEIIYARLESDVFAVRCNDANRTVCIVVSANHTLSIVQEFTNVDRVYVNDFKMNGQDQFVLVHDENVDQWILTDVNSVHPASKARKTKKRNKKSSTGIQIQMDKISAPDQAEKLKSIQASLTLRASQAQNELAQQKAMLEHQKMLIEMMKTSCWQEWLALHKEYTALEDQESVSFAMPPLQTLIPSPDAVADSTVALKKPLLVHPMELLSVEPVALQHSLLSSVVHVRATIRNLSSASLNNVTLLIVGSTTELRSRCGVVSCLESKASHEFFFQIIMASNLRSQTHLKWHIIAKWGVESALLFENGSYSFPMDEILRLPVTVPDQVSCNLLLMSKECQLTEWLPVHQQELAINDIETIQPGAAQVKISAPNQSMLELKMSHLQRCVKPHNIFALENPLKDSHRSLIRQALASMKAEATNPTSLKAQGETDQAIGLLLKAMKRRDEYHAL</sequence>
<dbReference type="EMBL" id="VJMJ01000126">
    <property type="protein sequence ID" value="KAF0733189.1"/>
    <property type="molecule type" value="Genomic_DNA"/>
</dbReference>
<evidence type="ECO:0000313" key="3">
    <source>
        <dbReference type="Proteomes" id="UP000481153"/>
    </source>
</evidence>
<evidence type="ECO:0000256" key="1">
    <source>
        <dbReference type="SAM" id="MobiDB-lite"/>
    </source>
</evidence>
<protein>
    <submittedName>
        <fullName evidence="2">Uncharacterized protein</fullName>
    </submittedName>
</protein>
<dbReference type="VEuPathDB" id="FungiDB:AeMF1_012812"/>
<evidence type="ECO:0000313" key="2">
    <source>
        <dbReference type="EMBL" id="KAF0733189.1"/>
    </source>
</evidence>
<proteinExistence type="predicted"/>
<dbReference type="Proteomes" id="UP000481153">
    <property type="component" value="Unassembled WGS sequence"/>
</dbReference>
<accession>A0A6G0X095</accession>
<comment type="caution">
    <text evidence="2">The sequence shown here is derived from an EMBL/GenBank/DDBJ whole genome shotgun (WGS) entry which is preliminary data.</text>
</comment>
<gene>
    <name evidence="2" type="ORF">Ae201684_010006</name>
</gene>